<dbReference type="InterPro" id="IPR029058">
    <property type="entry name" value="AB_hydrolase_fold"/>
</dbReference>
<reference evidence="1 2" key="1">
    <citation type="submission" date="2018-08" db="EMBL/GenBank/DDBJ databases">
        <title>Genomic Encyclopedia of Type Strains, Phase IV (KMG-IV): sequencing the most valuable type-strain genomes for metagenomic binning, comparative biology and taxonomic classification.</title>
        <authorList>
            <person name="Goeker M."/>
        </authorList>
    </citation>
    <scope>NUCLEOTIDE SEQUENCE [LARGE SCALE GENOMIC DNA]</scope>
    <source>
        <strain evidence="1 2">DSM 18841</strain>
    </source>
</reference>
<protein>
    <submittedName>
        <fullName evidence="1">S-formylglutathione hydrolase FrmB</fullName>
    </submittedName>
</protein>
<dbReference type="AlphaFoldDB" id="A0A3E0HVX5"/>
<dbReference type="SUPFAM" id="SSF53474">
    <property type="entry name" value="alpha/beta-Hydrolases"/>
    <property type="match status" value="1"/>
</dbReference>
<name>A0A3E0HVX5_9FLAO</name>
<gene>
    <name evidence="1" type="ORF">C7448_1047</name>
</gene>
<proteinExistence type="predicted"/>
<comment type="caution">
    <text evidence="1">The sequence shown here is derived from an EMBL/GenBank/DDBJ whole genome shotgun (WGS) entry which is preliminary data.</text>
</comment>
<dbReference type="PANTHER" id="PTHR48098">
    <property type="entry name" value="ENTEROCHELIN ESTERASE-RELATED"/>
    <property type="match status" value="1"/>
</dbReference>
<organism evidence="1 2">
    <name type="scientific">Tenacibaculum gallaicum</name>
    <dbReference type="NCBI Taxonomy" id="561505"/>
    <lineage>
        <taxon>Bacteria</taxon>
        <taxon>Pseudomonadati</taxon>
        <taxon>Bacteroidota</taxon>
        <taxon>Flavobacteriia</taxon>
        <taxon>Flavobacteriales</taxon>
        <taxon>Flavobacteriaceae</taxon>
        <taxon>Tenacibaculum</taxon>
    </lineage>
</organism>
<dbReference type="RefSeq" id="WP_115901261.1">
    <property type="nucleotide sequence ID" value="NZ_QUNS01000004.1"/>
</dbReference>
<dbReference type="EMBL" id="QUNS01000004">
    <property type="protein sequence ID" value="REH50396.1"/>
    <property type="molecule type" value="Genomic_DNA"/>
</dbReference>
<evidence type="ECO:0000313" key="1">
    <source>
        <dbReference type="EMBL" id="REH50396.1"/>
    </source>
</evidence>
<dbReference type="Proteomes" id="UP000256884">
    <property type="component" value="Unassembled WGS sequence"/>
</dbReference>
<dbReference type="OrthoDB" id="9803578at2"/>
<dbReference type="Pfam" id="PF00756">
    <property type="entry name" value="Esterase"/>
    <property type="match status" value="1"/>
</dbReference>
<dbReference type="InterPro" id="IPR000801">
    <property type="entry name" value="Esterase-like"/>
</dbReference>
<sequence length="275" mass="32216">MRNIILFTLLTALIQPVISQEIIYINSNYLNKEIPILIQKPENFQPLKSYPLVFMLHGYSENFKQWSKTTDLKKLATDNQMILVCPEGYVNFYLNSPKLKNFQYEDFFFQELVPRIRKKYIIDSKNIFITGLSMGGYGALSLFIKHPNFFNTAASTSGALEFDYNNLKKVSLMFFGDERITNDLKLISGNPLKNDWKRFSISFLLENTSYFNKSFFIDCGLQDPLLSNTLKIKELALSKNIPIRFSIQHGKHNTRYWSSSIEYHFIYFKQHLITE</sequence>
<dbReference type="GO" id="GO:0016747">
    <property type="term" value="F:acyltransferase activity, transferring groups other than amino-acyl groups"/>
    <property type="evidence" value="ECO:0007669"/>
    <property type="project" value="TreeGrafter"/>
</dbReference>
<dbReference type="InterPro" id="IPR050583">
    <property type="entry name" value="Mycobacterial_A85_antigen"/>
</dbReference>
<keyword evidence="2" id="KW-1185">Reference proteome</keyword>
<dbReference type="PANTHER" id="PTHR48098:SF1">
    <property type="entry name" value="DIACYLGLYCEROL ACYLTRANSFERASE_MYCOLYLTRANSFERASE AG85A"/>
    <property type="match status" value="1"/>
</dbReference>
<keyword evidence="1" id="KW-0378">Hydrolase</keyword>
<dbReference type="GO" id="GO:0016787">
    <property type="term" value="F:hydrolase activity"/>
    <property type="evidence" value="ECO:0007669"/>
    <property type="project" value="UniProtKB-KW"/>
</dbReference>
<accession>A0A3E0HVX5</accession>
<dbReference type="Gene3D" id="3.40.50.1820">
    <property type="entry name" value="alpha/beta hydrolase"/>
    <property type="match status" value="1"/>
</dbReference>
<evidence type="ECO:0000313" key="2">
    <source>
        <dbReference type="Proteomes" id="UP000256884"/>
    </source>
</evidence>